<accession>A0A9E7ZQ69</accession>
<dbReference type="CDD" id="cd05233">
    <property type="entry name" value="SDR_c"/>
    <property type="match status" value="1"/>
</dbReference>
<evidence type="ECO:0000256" key="1">
    <source>
        <dbReference type="ARBA" id="ARBA00006484"/>
    </source>
</evidence>
<gene>
    <name evidence="3" type="ORF">NWE54_05530</name>
</gene>
<dbReference type="InterPro" id="IPR036291">
    <property type="entry name" value="NAD(P)-bd_dom_sf"/>
</dbReference>
<dbReference type="PRINTS" id="PR00080">
    <property type="entry name" value="SDRFAMILY"/>
</dbReference>
<comment type="similarity">
    <text evidence="1">Belongs to the short-chain dehydrogenases/reductases (SDR) family.</text>
</comment>
<protein>
    <submittedName>
        <fullName evidence="3">SDR family oxidoreductase</fullName>
    </submittedName>
</protein>
<reference evidence="3" key="1">
    <citation type="submission" date="2022-08" db="EMBL/GenBank/DDBJ databases">
        <title>Complete Genome Sequences of 2 Bosea sp. soil isolates.</title>
        <authorList>
            <person name="Alvarez Arevalo M."/>
            <person name="Sterndorff E.B."/>
            <person name="Faurdal D."/>
            <person name="Joergensen T.S."/>
            <person name="Weber T."/>
        </authorList>
    </citation>
    <scope>NUCLEOTIDE SEQUENCE</scope>
    <source>
        <strain evidence="3">NBC_00436</strain>
    </source>
</reference>
<dbReference type="PANTHER" id="PTHR43639">
    <property type="entry name" value="OXIDOREDUCTASE, SHORT-CHAIN DEHYDROGENASE/REDUCTASE FAMILY (AFU_ORTHOLOGUE AFUA_5G02870)"/>
    <property type="match status" value="1"/>
</dbReference>
<dbReference type="FunFam" id="3.40.50.720:FF:000084">
    <property type="entry name" value="Short-chain dehydrogenase reductase"/>
    <property type="match status" value="1"/>
</dbReference>
<dbReference type="GO" id="GO:0016491">
    <property type="term" value="F:oxidoreductase activity"/>
    <property type="evidence" value="ECO:0007669"/>
    <property type="project" value="UniProtKB-KW"/>
</dbReference>
<dbReference type="AlphaFoldDB" id="A0A9E7ZQ69"/>
<dbReference type="InterPro" id="IPR020904">
    <property type="entry name" value="Sc_DH/Rdtase_CS"/>
</dbReference>
<name>A0A9E7ZQ69_9HYPH</name>
<proteinExistence type="inferred from homology"/>
<dbReference type="PROSITE" id="PS00061">
    <property type="entry name" value="ADH_SHORT"/>
    <property type="match status" value="1"/>
</dbReference>
<dbReference type="PANTHER" id="PTHR43639:SF1">
    <property type="entry name" value="SHORT-CHAIN DEHYDROGENASE_REDUCTASE FAMILY PROTEIN"/>
    <property type="match status" value="1"/>
</dbReference>
<dbReference type="SUPFAM" id="SSF51735">
    <property type="entry name" value="NAD(P)-binding Rossmann-fold domains"/>
    <property type="match status" value="1"/>
</dbReference>
<dbReference type="InterPro" id="IPR002347">
    <property type="entry name" value="SDR_fam"/>
</dbReference>
<keyword evidence="2" id="KW-0560">Oxidoreductase</keyword>
<evidence type="ECO:0000313" key="3">
    <source>
        <dbReference type="EMBL" id="UZF88249.1"/>
    </source>
</evidence>
<dbReference type="Pfam" id="PF13561">
    <property type="entry name" value="adh_short_C2"/>
    <property type="match status" value="1"/>
</dbReference>
<dbReference type="EMBL" id="CP102774">
    <property type="protein sequence ID" value="UZF88249.1"/>
    <property type="molecule type" value="Genomic_DNA"/>
</dbReference>
<evidence type="ECO:0000256" key="2">
    <source>
        <dbReference type="ARBA" id="ARBA00023002"/>
    </source>
</evidence>
<dbReference type="Gene3D" id="3.40.50.720">
    <property type="entry name" value="NAD(P)-binding Rossmann-like Domain"/>
    <property type="match status" value="1"/>
</dbReference>
<sequence length="250" mass="25068">MTRPVLLVTGGSRGIGAATCIMAAGRGYDVAVNYQSNAKAAAEVVAACEAAGAKAVALQGDMADAADITRVFAEAKAALGSLTHIVNNAGITGKSGPLAEAETAVIRECIDVNVTGAILVAREAARALIANGGGEGRAIVNISSVAAELGSPGEYVWYAASKGAVDSLTIGLAKELAGHGIRVNAVAPGITETEIHALSTGEAGRVARLAPMIPMKRAGTADEIAEAVLFLLSDASRYTTGIIMKVAGGR</sequence>
<dbReference type="PRINTS" id="PR00081">
    <property type="entry name" value="GDHRDH"/>
</dbReference>
<organism evidence="3">
    <name type="scientific">Bosea sp. NBC_00436</name>
    <dbReference type="NCBI Taxonomy" id="2969620"/>
    <lineage>
        <taxon>Bacteria</taxon>
        <taxon>Pseudomonadati</taxon>
        <taxon>Pseudomonadota</taxon>
        <taxon>Alphaproteobacteria</taxon>
        <taxon>Hyphomicrobiales</taxon>
        <taxon>Boseaceae</taxon>
        <taxon>Bosea</taxon>
    </lineage>
</organism>